<protein>
    <recommendedName>
        <fullName evidence="1">Aminoglycoside phosphotransferase domain-containing protein</fullName>
    </recommendedName>
</protein>
<evidence type="ECO:0000313" key="3">
    <source>
        <dbReference type="Proteomes" id="UP000548423"/>
    </source>
</evidence>
<reference evidence="3" key="2">
    <citation type="submission" date="2020-08" db="EMBL/GenBank/DDBJ databases">
        <title>The Agave Microbiome: Exploring the role of microbial communities in plant adaptations to desert environments.</title>
        <authorList>
            <person name="Partida-Martinez L.P."/>
        </authorList>
    </citation>
    <scope>NUCLEOTIDE SEQUENCE [LARGE SCALE GENOMIC DNA]</scope>
    <source>
        <strain evidence="3">AT2.8</strain>
    </source>
</reference>
<feature type="domain" description="Aminoglycoside phosphotransferase" evidence="1">
    <location>
        <begin position="96"/>
        <end position="254"/>
    </location>
</feature>
<comment type="caution">
    <text evidence="2">The sequence shown here is derived from an EMBL/GenBank/DDBJ whole genome shotgun (WGS) entry which is preliminary data.</text>
</comment>
<dbReference type="InterPro" id="IPR047175">
    <property type="entry name" value="CotS-like"/>
</dbReference>
<name>A0A852T8Z8_9BACI</name>
<dbReference type="SUPFAM" id="SSF56112">
    <property type="entry name" value="Protein kinase-like (PK-like)"/>
    <property type="match status" value="1"/>
</dbReference>
<evidence type="ECO:0000259" key="1">
    <source>
        <dbReference type="Pfam" id="PF01636"/>
    </source>
</evidence>
<organism evidence="2 3">
    <name type="scientific">Neobacillus niacini</name>
    <dbReference type="NCBI Taxonomy" id="86668"/>
    <lineage>
        <taxon>Bacteria</taxon>
        <taxon>Bacillati</taxon>
        <taxon>Bacillota</taxon>
        <taxon>Bacilli</taxon>
        <taxon>Bacillales</taxon>
        <taxon>Bacillaceae</taxon>
        <taxon>Neobacillus</taxon>
    </lineage>
</organism>
<gene>
    <name evidence="2" type="ORF">F4694_001932</name>
</gene>
<evidence type="ECO:0000313" key="2">
    <source>
        <dbReference type="EMBL" id="NYE05183.1"/>
    </source>
</evidence>
<dbReference type="PANTHER" id="PTHR39179">
    <property type="entry name" value="SPORE COAT PROTEIN I"/>
    <property type="match status" value="1"/>
</dbReference>
<dbReference type="PANTHER" id="PTHR39179:SF3">
    <property type="entry name" value="COTS-RELATED PROTEIN"/>
    <property type="match status" value="1"/>
</dbReference>
<reference evidence="3" key="1">
    <citation type="submission" date="2020-07" db="EMBL/GenBank/DDBJ databases">
        <authorList>
            <person name="Partida-Martinez L."/>
            <person name="Huntemann M."/>
            <person name="Clum A."/>
            <person name="Wang J."/>
            <person name="Palaniappan K."/>
            <person name="Ritter S."/>
            <person name="Chen I.-M."/>
            <person name="Stamatis D."/>
            <person name="Reddy T."/>
            <person name="O'Malley R."/>
            <person name="Daum C."/>
            <person name="Shapiro N."/>
            <person name="Ivanova N."/>
            <person name="Kyrpides N."/>
            <person name="Woyke T."/>
        </authorList>
    </citation>
    <scope>NUCLEOTIDE SEQUENCE [LARGE SCALE GENOMIC DNA]</scope>
    <source>
        <strain evidence="3">AT2.8</strain>
    </source>
</reference>
<accession>A0A852T8Z8</accession>
<dbReference type="Proteomes" id="UP000548423">
    <property type="component" value="Unassembled WGS sequence"/>
</dbReference>
<sequence length="330" mass="39344">MMKAMSMTFKQKGDDDYFIRLLSYLRSQFKENIVEMVPYRKSVIRIKTDKTSYMLKGFHTNKRLRLQEAFTATLRKEGFSKTYLFVHPQIKEPLFFEGTYFGCMEYIPPNRIPFSFQSQKNRQEGLELLEQYHQVTSSFESRYRTLIPKGIIIEKWRDRGKTFSSNISTLKYFINDKVLADMINWAQWSLSGMEKNRSMFLNEPFCILHGDVAHHNFLRDTNGVLHLIDFDLISIGPASLDYLQYANRILPSLDWSFDRLAQFPQYEDLLNEKAFLYALAYPADIFREWNRLIREGSYRDHKKYNQVVELTNGQFYSRKKFIDRLQLMTN</sequence>
<dbReference type="Pfam" id="PF01636">
    <property type="entry name" value="APH"/>
    <property type="match status" value="1"/>
</dbReference>
<dbReference type="InterPro" id="IPR002575">
    <property type="entry name" value="Aminoglycoside_PTrfase"/>
</dbReference>
<dbReference type="GO" id="GO:0042601">
    <property type="term" value="C:endospore-forming forespore"/>
    <property type="evidence" value="ECO:0007669"/>
    <property type="project" value="TreeGrafter"/>
</dbReference>
<dbReference type="Gene3D" id="3.90.1200.10">
    <property type="match status" value="1"/>
</dbReference>
<dbReference type="EMBL" id="JACCBX010000003">
    <property type="protein sequence ID" value="NYE05183.1"/>
    <property type="molecule type" value="Genomic_DNA"/>
</dbReference>
<proteinExistence type="predicted"/>
<dbReference type="InterPro" id="IPR011009">
    <property type="entry name" value="Kinase-like_dom_sf"/>
</dbReference>
<dbReference type="AlphaFoldDB" id="A0A852T8Z8"/>